<organism evidence="1 2">
    <name type="scientific">Candidatus Dojkabacteria bacterium</name>
    <dbReference type="NCBI Taxonomy" id="2099670"/>
    <lineage>
        <taxon>Bacteria</taxon>
        <taxon>Candidatus Dojkabacteria</taxon>
    </lineage>
</organism>
<dbReference type="AlphaFoldDB" id="A0A955L1I1"/>
<dbReference type="Proteomes" id="UP000775877">
    <property type="component" value="Unassembled WGS sequence"/>
</dbReference>
<name>A0A955L1I1_9BACT</name>
<sequence>MNTDEIRSKLHETLKEAGVEGDQIDVFLYLLQPLITEYLQMLIEKNISEAQANELALQGLEEGLDEKEIAVAMQYLYEEKTGKTLQDEINTLVSMLADNIKAMQTEMKQRLDEIMSLPADQRLEEFQKDILKDLEPSQNE</sequence>
<gene>
    <name evidence="1" type="ORF">KC678_00150</name>
</gene>
<dbReference type="EMBL" id="JAGQLJ010000002">
    <property type="protein sequence ID" value="MCA9380660.1"/>
    <property type="molecule type" value="Genomic_DNA"/>
</dbReference>
<evidence type="ECO:0000313" key="1">
    <source>
        <dbReference type="EMBL" id="MCA9380660.1"/>
    </source>
</evidence>
<reference evidence="1" key="1">
    <citation type="submission" date="2020-04" db="EMBL/GenBank/DDBJ databases">
        <authorList>
            <person name="Zhang T."/>
        </authorList>
    </citation>
    <scope>NUCLEOTIDE SEQUENCE</scope>
    <source>
        <strain evidence="1">HKST-UBA13</strain>
    </source>
</reference>
<proteinExistence type="predicted"/>
<accession>A0A955L1I1</accession>
<comment type="caution">
    <text evidence="1">The sequence shown here is derived from an EMBL/GenBank/DDBJ whole genome shotgun (WGS) entry which is preliminary data.</text>
</comment>
<reference evidence="1" key="2">
    <citation type="journal article" date="2021" name="Microbiome">
        <title>Successional dynamics and alternative stable states in a saline activated sludge microbial community over 9 years.</title>
        <authorList>
            <person name="Wang Y."/>
            <person name="Ye J."/>
            <person name="Ju F."/>
            <person name="Liu L."/>
            <person name="Boyd J.A."/>
            <person name="Deng Y."/>
            <person name="Parks D.H."/>
            <person name="Jiang X."/>
            <person name="Yin X."/>
            <person name="Woodcroft B.J."/>
            <person name="Tyson G.W."/>
            <person name="Hugenholtz P."/>
            <person name="Polz M.F."/>
            <person name="Zhang T."/>
        </authorList>
    </citation>
    <scope>NUCLEOTIDE SEQUENCE</scope>
    <source>
        <strain evidence="1">HKST-UBA13</strain>
    </source>
</reference>
<evidence type="ECO:0000313" key="2">
    <source>
        <dbReference type="Proteomes" id="UP000775877"/>
    </source>
</evidence>
<protein>
    <submittedName>
        <fullName evidence="1">Uncharacterized protein</fullName>
    </submittedName>
</protein>